<dbReference type="RefSeq" id="WP_407865785.1">
    <property type="nucleotide sequence ID" value="NZ_BAAFZP010000001.1"/>
</dbReference>
<name>A0ABQ0H361_9HYPH</name>
<evidence type="ECO:0000313" key="1">
    <source>
        <dbReference type="EMBL" id="GAB1583331.1"/>
    </source>
</evidence>
<dbReference type="EMBL" id="BAAFZP010000001">
    <property type="protein sequence ID" value="GAB1583331.1"/>
    <property type="molecule type" value="Genomic_DNA"/>
</dbReference>
<organism evidence="1 2">
    <name type="scientific">Phyllobacterium phragmitis</name>
    <dbReference type="NCBI Taxonomy" id="2670329"/>
    <lineage>
        <taxon>Bacteria</taxon>
        <taxon>Pseudomonadati</taxon>
        <taxon>Pseudomonadota</taxon>
        <taxon>Alphaproteobacteria</taxon>
        <taxon>Hyphomicrobiales</taxon>
        <taxon>Phyllobacteriaceae</taxon>
        <taxon>Phyllobacterium</taxon>
    </lineage>
</organism>
<keyword evidence="2" id="KW-1185">Reference proteome</keyword>
<reference evidence="1 2" key="1">
    <citation type="submission" date="2024-10" db="EMBL/GenBank/DDBJ databases">
        <title>Isolation, draft genome sequencing and identification of Phyllobacterium sp. NSA23, isolated from leaf soil.</title>
        <authorList>
            <person name="Akita H."/>
        </authorList>
    </citation>
    <scope>NUCLEOTIDE SEQUENCE [LARGE SCALE GENOMIC DNA]</scope>
    <source>
        <strain evidence="1 2">NSA23</strain>
    </source>
</reference>
<comment type="caution">
    <text evidence="1">The sequence shown here is derived from an EMBL/GenBank/DDBJ whole genome shotgun (WGS) entry which is preliminary data.</text>
</comment>
<proteinExistence type="predicted"/>
<dbReference type="Gene3D" id="3.30.160.150">
    <property type="entry name" value="Lipoprotein like domain"/>
    <property type="match status" value="1"/>
</dbReference>
<keyword evidence="1" id="KW-0449">Lipoprotein</keyword>
<protein>
    <submittedName>
        <fullName evidence="1">LPS assembly lipoprotein LptE</fullName>
    </submittedName>
</protein>
<dbReference type="Pfam" id="PF04390">
    <property type="entry name" value="LptE"/>
    <property type="match status" value="1"/>
</dbReference>
<dbReference type="Proteomes" id="UP001628091">
    <property type="component" value="Unassembled WGS sequence"/>
</dbReference>
<dbReference type="InterPro" id="IPR007485">
    <property type="entry name" value="LPS_assembly_LptE"/>
</dbReference>
<sequence length="195" mass="20572">MSLPDRPFFMSKPKRGALLAVLAGTLIAVAGCTVQPLYSGGDGTSSISGTVAPGMREKLASIAIDPADTRYAQDVRNKLIFLFSGGAGEPATPAYRLSLGVSSATSAAVRVNVGDDTDRTGRPSAGTVRMTSRYVLSDAAGRPLARGTRVVSASFDRPRQEFANLRAERDAQDRAAQELAEQVMLAVAQDLSKQR</sequence>
<gene>
    <name evidence="1" type="primary">lptE</name>
    <name evidence="1" type="ORF">PPNSA23_32740</name>
</gene>
<accession>A0ABQ0H361</accession>
<dbReference type="PROSITE" id="PS51257">
    <property type="entry name" value="PROKAR_LIPOPROTEIN"/>
    <property type="match status" value="1"/>
</dbReference>
<evidence type="ECO:0000313" key="2">
    <source>
        <dbReference type="Proteomes" id="UP001628091"/>
    </source>
</evidence>